<name>A0A3P7KP80_STRVU</name>
<accession>A0A3P7KP80</accession>
<keyword evidence="3" id="KW-1185">Reference proteome</keyword>
<evidence type="ECO:0000313" key="3">
    <source>
        <dbReference type="Proteomes" id="UP000270094"/>
    </source>
</evidence>
<feature type="compositionally biased region" description="Low complexity" evidence="1">
    <location>
        <begin position="151"/>
        <end position="193"/>
    </location>
</feature>
<protein>
    <submittedName>
        <fullName evidence="2">Uncharacterized protein</fullName>
    </submittedName>
</protein>
<feature type="compositionally biased region" description="Low complexity" evidence="1">
    <location>
        <begin position="222"/>
        <end position="253"/>
    </location>
</feature>
<reference evidence="2 3" key="1">
    <citation type="submission" date="2018-11" db="EMBL/GenBank/DDBJ databases">
        <authorList>
            <consortium name="Pathogen Informatics"/>
        </authorList>
    </citation>
    <scope>NUCLEOTIDE SEQUENCE [LARGE SCALE GENOMIC DNA]</scope>
</reference>
<evidence type="ECO:0000313" key="2">
    <source>
        <dbReference type="EMBL" id="VDM69232.1"/>
    </source>
</evidence>
<dbReference type="Proteomes" id="UP000270094">
    <property type="component" value="Unassembled WGS sequence"/>
</dbReference>
<feature type="compositionally biased region" description="Low complexity" evidence="1">
    <location>
        <begin position="388"/>
        <end position="453"/>
    </location>
</feature>
<evidence type="ECO:0000256" key="1">
    <source>
        <dbReference type="SAM" id="MobiDB-lite"/>
    </source>
</evidence>
<feature type="compositionally biased region" description="Polar residues" evidence="1">
    <location>
        <begin position="197"/>
        <end position="207"/>
    </location>
</feature>
<feature type="compositionally biased region" description="Low complexity" evidence="1">
    <location>
        <begin position="306"/>
        <end position="330"/>
    </location>
</feature>
<dbReference type="EMBL" id="UYYB01011515">
    <property type="protein sequence ID" value="VDM69232.1"/>
    <property type="molecule type" value="Genomic_DNA"/>
</dbReference>
<feature type="compositionally biased region" description="Polar residues" evidence="1">
    <location>
        <begin position="262"/>
        <end position="280"/>
    </location>
</feature>
<dbReference type="AlphaFoldDB" id="A0A3P7KP80"/>
<sequence length="471" mass="47778">MTKTTDGNVVINISTASEVPPKNAGVALKPLGVEVIKSENGSFGSITSGRVMLPVGSKVATGTIESTISPDTLSSGLPSEALVTEQPINGEEVGLEIVHHGGVTKPEVGLEIGPVDFRTTSKPGKPDIITEGEPSTGEEIIDGVPPKKPVTKTPTTATSEAIEGSGESTPSGSTIEVTTSPSSTSEIPESSGELPTVPSNYSTTTEQPDLVLSMGTPKEEITTGTPSGSTESTPSSSTSTGTTSSGEGSSATTEQPDLVLSMGTTVKTDGSTTVLSTPENVVTAGESTEVARTTTSGATKEPKSAESPFTTPLTTTSERTSSSETSTTVTAFPTIVIDETEGSGVEKDERPEQRKPPAAVSSTTEESSTPTTAKPSTRTDSFKGNRITTTTSAEPAGTTTPTSTLSTTTNISSSVETTSVPATTASSSSSTTGTSSSETRPSSSSAAPEATETPEVERKDIVGPSGESQRE</sequence>
<feature type="compositionally biased region" description="Low complexity" evidence="1">
    <location>
        <begin position="357"/>
        <end position="379"/>
    </location>
</feature>
<feature type="compositionally biased region" description="Basic and acidic residues" evidence="1">
    <location>
        <begin position="344"/>
        <end position="355"/>
    </location>
</feature>
<gene>
    <name evidence="2" type="ORF">SVUK_LOCUS4230</name>
</gene>
<feature type="region of interest" description="Disordered" evidence="1">
    <location>
        <begin position="115"/>
        <end position="471"/>
    </location>
</feature>
<feature type="non-terminal residue" evidence="2">
    <location>
        <position position="471"/>
    </location>
</feature>
<proteinExistence type="predicted"/>
<organism evidence="2 3">
    <name type="scientific">Strongylus vulgaris</name>
    <name type="common">Blood worm</name>
    <dbReference type="NCBI Taxonomy" id="40348"/>
    <lineage>
        <taxon>Eukaryota</taxon>
        <taxon>Metazoa</taxon>
        <taxon>Ecdysozoa</taxon>
        <taxon>Nematoda</taxon>
        <taxon>Chromadorea</taxon>
        <taxon>Rhabditida</taxon>
        <taxon>Rhabditina</taxon>
        <taxon>Rhabditomorpha</taxon>
        <taxon>Strongyloidea</taxon>
        <taxon>Strongylidae</taxon>
        <taxon>Strongylus</taxon>
    </lineage>
</organism>